<dbReference type="PROSITE" id="PS01102">
    <property type="entry name" value="ZF_DKSA_1"/>
    <property type="match status" value="1"/>
</dbReference>
<feature type="domain" description="Zinc finger DksA/TraR C4-type" evidence="5">
    <location>
        <begin position="80"/>
        <end position="115"/>
    </location>
</feature>
<dbReference type="Proteomes" id="UP001165427">
    <property type="component" value="Unassembled WGS sequence"/>
</dbReference>
<evidence type="ECO:0000313" key="6">
    <source>
        <dbReference type="EMBL" id="MCJ8502025.1"/>
    </source>
</evidence>
<proteinExistence type="predicted"/>
<gene>
    <name evidence="6" type="ORF">MRX98_15690</name>
</gene>
<feature type="zinc finger region" description="dksA C4-type" evidence="4">
    <location>
        <begin position="85"/>
        <end position="109"/>
    </location>
</feature>
<keyword evidence="7" id="KW-1185">Reference proteome</keyword>
<evidence type="ECO:0000256" key="1">
    <source>
        <dbReference type="ARBA" id="ARBA00022723"/>
    </source>
</evidence>
<comment type="caution">
    <text evidence="6">The sequence shown here is derived from an EMBL/GenBank/DDBJ whole genome shotgun (WGS) entry which is preliminary data.</text>
</comment>
<dbReference type="InterPro" id="IPR020458">
    <property type="entry name" value="Znf_DskA_TraR_CS"/>
</dbReference>
<protein>
    <submittedName>
        <fullName evidence="6">TraR/DksA C4-type zinc finger protein</fullName>
    </submittedName>
</protein>
<keyword evidence="3" id="KW-0862">Zinc</keyword>
<dbReference type="PROSITE" id="PS51128">
    <property type="entry name" value="ZF_DKSA_2"/>
    <property type="match status" value="1"/>
</dbReference>
<dbReference type="AlphaFoldDB" id="A0AA41R6F1"/>
<name>A0AA41R6F1_9BACT</name>
<dbReference type="RefSeq" id="WP_246911789.1">
    <property type="nucleotide sequence ID" value="NZ_JALJRB010000020.1"/>
</dbReference>
<dbReference type="PANTHER" id="PTHR33823">
    <property type="entry name" value="RNA POLYMERASE-BINDING TRANSCRIPTION FACTOR DKSA-RELATED"/>
    <property type="match status" value="1"/>
</dbReference>
<evidence type="ECO:0000259" key="5">
    <source>
        <dbReference type="Pfam" id="PF01258"/>
    </source>
</evidence>
<dbReference type="Gene3D" id="1.20.120.910">
    <property type="entry name" value="DksA, coiled-coil domain"/>
    <property type="match status" value="1"/>
</dbReference>
<evidence type="ECO:0000256" key="4">
    <source>
        <dbReference type="PROSITE-ProRule" id="PRU00510"/>
    </source>
</evidence>
<evidence type="ECO:0000313" key="7">
    <source>
        <dbReference type="Proteomes" id="UP001165427"/>
    </source>
</evidence>
<dbReference type="GO" id="GO:0008270">
    <property type="term" value="F:zinc ion binding"/>
    <property type="evidence" value="ECO:0007669"/>
    <property type="project" value="UniProtKB-KW"/>
</dbReference>
<dbReference type="Pfam" id="PF01258">
    <property type="entry name" value="zf-dskA_traR"/>
    <property type="match status" value="1"/>
</dbReference>
<sequence length="116" mass="13402">MTPEQRDRFRERLETQRQEYLDSRMAARESTQPVQLDQASVGRLSRLDAMQGQAMAKEAQRRRDVQLQRIELALRRIDSGEYGFCNACEEEIALRRLESDPAAALCIACASRQEQE</sequence>
<dbReference type="InterPro" id="IPR000962">
    <property type="entry name" value="Znf_DskA_TraR"/>
</dbReference>
<reference evidence="6" key="1">
    <citation type="submission" date="2022-04" db="EMBL/GenBank/DDBJ databases">
        <title>Desulfatitalea alkaliphila sp. nov., a novel anaerobic sulfate-reducing bacterium isolated from terrestrial mud volcano, Taman Peninsula, Russia.</title>
        <authorList>
            <person name="Khomyakova M.A."/>
            <person name="Merkel A.Y."/>
            <person name="Slobodkin A.I."/>
        </authorList>
    </citation>
    <scope>NUCLEOTIDE SEQUENCE</scope>
    <source>
        <strain evidence="6">M08but</strain>
    </source>
</reference>
<keyword evidence="1" id="KW-0479">Metal-binding</keyword>
<dbReference type="EMBL" id="JALJRB010000020">
    <property type="protein sequence ID" value="MCJ8502025.1"/>
    <property type="molecule type" value="Genomic_DNA"/>
</dbReference>
<evidence type="ECO:0000256" key="2">
    <source>
        <dbReference type="ARBA" id="ARBA00022771"/>
    </source>
</evidence>
<dbReference type="PANTHER" id="PTHR33823:SF2">
    <property type="entry name" value="RNA POLYMERASE-BINDING TRANSCRIPTION FACTOR DKSA"/>
    <property type="match status" value="1"/>
</dbReference>
<evidence type="ECO:0000256" key="3">
    <source>
        <dbReference type="ARBA" id="ARBA00022833"/>
    </source>
</evidence>
<dbReference type="SUPFAM" id="SSF57716">
    <property type="entry name" value="Glucocorticoid receptor-like (DNA-binding domain)"/>
    <property type="match status" value="1"/>
</dbReference>
<organism evidence="6 7">
    <name type="scientific">Desulfatitalea alkaliphila</name>
    <dbReference type="NCBI Taxonomy" id="2929485"/>
    <lineage>
        <taxon>Bacteria</taxon>
        <taxon>Pseudomonadati</taxon>
        <taxon>Thermodesulfobacteriota</taxon>
        <taxon>Desulfobacteria</taxon>
        <taxon>Desulfobacterales</taxon>
        <taxon>Desulfosarcinaceae</taxon>
        <taxon>Desulfatitalea</taxon>
    </lineage>
</organism>
<keyword evidence="2" id="KW-0863">Zinc-finger</keyword>
<accession>A0AA41R6F1</accession>